<accession>A0A1T5NMJ3</accession>
<sequence length="1234" mass="142261">MSKRKGIKVDVMRQLLVRTGNQCAFPDCTEILFTDDNVYVGNYCHINAVNELGKRYDSSLSEDYINSTENILVLCTKHHKIIDTSDQQYTVTRLKDIKREHEQKFSESAIAISDTLLQEAIEGYYMSLLSGMDNLLQGQKNMNNKLDILLTRVNSDTTNLSDISIKLEEIKVLRETGKFNSAIKILKLFKDKNWQIITDEHKYKIHLNIALCHLELAEAKLASEYLLSLETFSFEPENKWGLIAIGHLYNNDIPNAEKTAQKAIVINQKDINAYTVLIKCKNAGYCSYDEVITNISTELLEKTEIQIILAQLLENENRFDEALVIYNDLLEKSRENTILINALRSYASVCLLKSISNPELIIMKQLHGDVKDRLVKTLGLFNEAIDFYKSTELLESHWYLITNRGLVKKMLGKYADAEKDFHYSLEIKKEYLTYKHLIVVNLQSDKVFSIIEEARKLDLNEKDSFELMMMEVSILHINDKMEEAYKLLKSISVDTLINEEKNFYYNTLAENLITTGLFIELEELLKKIENNSSDEFTFNYYNARLSLIQDRKEDYQKFLLCAKEILLSTTSLISERYSLIQLALKAKDFKNCIEIINPICNKNEYTELSKKLIYCLINDGQHKEALHLIELYIEQGKADEFLIECISNIYDNNGATQLAISYLENYLSNNSNNTLRIRCAMYNYKVGHKTKCLDSLNLIFDIQNLTLEKQFTIASLYVHSGDYEKAFEIAYYARNSNTHKKKAHEGYISILMNERTLPEEYHFPKEISVGCHVLLENGNDKKEFIIVDTPRFYNEVGINEDIAIALLEKKKDDIVQVGSDYYTIIKIKSKYTHSLHESIDLIKNRFNDSSFKVYTVKPEEDTVKAFHRVIDDVYKNQDDLYDHYKQGYLTLGSIASLTGKNVIRCWEELVSQNVGFTSAPLSEENKKCKEVLDNYSPVIFDLSSLLTILHTNNPSLIIGIKNKKIVTQSTVNVIMEELEELNKAIKNGEYITVQKINGEYISNKITPELVTKRINHYQSLLDFINENFEVLIPSLTNDFNAKTEQDKIFGISFNESQILARELGGSICSDDFYFRRFSSLEPNSLFPFLSILNTLKDNEGISNQEWETEILKMIKLNYGTLPVNGNVIFNAYDADGYQIGTFAKRAVASLLHEKDIFVKAGVVSDFLKLLFINSQLADRISMATSWILNIYFSNSDLQSRDKFILLKMIDLKFRLIPLKQNELTDIINKLYPLS</sequence>
<dbReference type="RefSeq" id="WP_079469502.1">
    <property type="nucleotide sequence ID" value="NZ_FUZZ01000001.1"/>
</dbReference>
<keyword evidence="5" id="KW-1185">Reference proteome</keyword>
<keyword evidence="2" id="KW-0802">TPR repeat</keyword>
<dbReference type="InterPro" id="IPR019734">
    <property type="entry name" value="TPR_rpt"/>
</dbReference>
<dbReference type="InterPro" id="IPR048987">
    <property type="entry name" value="PIN-TPR-GreABC"/>
</dbReference>
<name>A0A1T5NMJ3_9BACT</name>
<feature type="domain" description="PIN" evidence="3">
    <location>
        <begin position="939"/>
        <end position="1078"/>
    </location>
</feature>
<evidence type="ECO:0000256" key="2">
    <source>
        <dbReference type="ARBA" id="ARBA00022803"/>
    </source>
</evidence>
<dbReference type="SMART" id="SM00028">
    <property type="entry name" value="TPR"/>
    <property type="match status" value="3"/>
</dbReference>
<dbReference type="Proteomes" id="UP000190166">
    <property type="component" value="Unassembled WGS sequence"/>
</dbReference>
<reference evidence="4 5" key="1">
    <citation type="submission" date="2017-02" db="EMBL/GenBank/DDBJ databases">
        <authorList>
            <person name="Peterson S.W."/>
        </authorList>
    </citation>
    <scope>NUCLEOTIDE SEQUENCE [LARGE SCALE GENOMIC DNA]</scope>
    <source>
        <strain evidence="4 5">DSM 18108</strain>
    </source>
</reference>
<dbReference type="InterPro" id="IPR011990">
    <property type="entry name" value="TPR-like_helical_dom_sf"/>
</dbReference>
<proteinExistence type="predicted"/>
<dbReference type="SUPFAM" id="SSF48452">
    <property type="entry name" value="TPR-like"/>
    <property type="match status" value="3"/>
</dbReference>
<organism evidence="4 5">
    <name type="scientific">Chitinophaga ginsengisegetis</name>
    <dbReference type="NCBI Taxonomy" id="393003"/>
    <lineage>
        <taxon>Bacteria</taxon>
        <taxon>Pseudomonadati</taxon>
        <taxon>Bacteroidota</taxon>
        <taxon>Chitinophagia</taxon>
        <taxon>Chitinophagales</taxon>
        <taxon>Chitinophagaceae</taxon>
        <taxon>Chitinophaga</taxon>
    </lineage>
</organism>
<evidence type="ECO:0000313" key="4">
    <source>
        <dbReference type="EMBL" id="SKD01830.1"/>
    </source>
</evidence>
<evidence type="ECO:0000259" key="3">
    <source>
        <dbReference type="Pfam" id="PF20698"/>
    </source>
</evidence>
<evidence type="ECO:0000256" key="1">
    <source>
        <dbReference type="ARBA" id="ARBA00022737"/>
    </source>
</evidence>
<keyword evidence="1" id="KW-0677">Repeat</keyword>
<dbReference type="Pfam" id="PF20698">
    <property type="entry name" value="PIN-TPR-GreABC"/>
    <property type="match status" value="1"/>
</dbReference>
<dbReference type="EMBL" id="FUZZ01000001">
    <property type="protein sequence ID" value="SKD01830.1"/>
    <property type="molecule type" value="Genomic_DNA"/>
</dbReference>
<dbReference type="AlphaFoldDB" id="A0A1T5NMJ3"/>
<dbReference type="PANTHER" id="PTHR44943:SF8">
    <property type="entry name" value="TPR REPEAT-CONTAINING PROTEIN MJ0263"/>
    <property type="match status" value="1"/>
</dbReference>
<dbReference type="InterPro" id="IPR051685">
    <property type="entry name" value="Ycf3/AcsC/BcsC/TPR_MFPF"/>
</dbReference>
<evidence type="ECO:0000313" key="5">
    <source>
        <dbReference type="Proteomes" id="UP000190166"/>
    </source>
</evidence>
<gene>
    <name evidence="4" type="ORF">SAMN05660461_2316</name>
</gene>
<protein>
    <recommendedName>
        <fullName evidence="3">PIN domain-containing protein</fullName>
    </recommendedName>
</protein>
<dbReference type="Gene3D" id="1.25.40.10">
    <property type="entry name" value="Tetratricopeptide repeat domain"/>
    <property type="match status" value="3"/>
</dbReference>
<dbReference type="PANTHER" id="PTHR44943">
    <property type="entry name" value="CELLULOSE SYNTHASE OPERON PROTEIN C"/>
    <property type="match status" value="1"/>
</dbReference>